<name>A0A4S4DIS6_CAMSN</name>
<dbReference type="Pfam" id="PF00571">
    <property type="entry name" value="CBS"/>
    <property type="match status" value="1"/>
</dbReference>
<evidence type="ECO:0000256" key="4">
    <source>
        <dbReference type="SAM" id="MobiDB-lite"/>
    </source>
</evidence>
<dbReference type="PROSITE" id="PS51371">
    <property type="entry name" value="CBS"/>
    <property type="match status" value="1"/>
</dbReference>
<gene>
    <name evidence="6" type="ORF">TEA_000385</name>
</gene>
<proteinExistence type="predicted"/>
<evidence type="ECO:0000256" key="3">
    <source>
        <dbReference type="PROSITE-ProRule" id="PRU00703"/>
    </source>
</evidence>
<evidence type="ECO:0000313" key="6">
    <source>
        <dbReference type="EMBL" id="THG02740.1"/>
    </source>
</evidence>
<dbReference type="Proteomes" id="UP000306102">
    <property type="component" value="Unassembled WGS sequence"/>
</dbReference>
<dbReference type="SUPFAM" id="SSF54631">
    <property type="entry name" value="CBS-domain pair"/>
    <property type="match status" value="2"/>
</dbReference>
<dbReference type="Gene3D" id="3.10.580.10">
    <property type="entry name" value="CBS-domain"/>
    <property type="match status" value="2"/>
</dbReference>
<comment type="caution">
    <text evidence="6">The sequence shown here is derived from an EMBL/GenBank/DDBJ whole genome shotgun (WGS) entry which is preliminary data.</text>
</comment>
<dbReference type="InterPro" id="IPR000644">
    <property type="entry name" value="CBS_dom"/>
</dbReference>
<dbReference type="PANTHER" id="PTHR13780:SF46">
    <property type="entry name" value="CBS DOMAIN-CONTAINING PROTEIN CBSX6"/>
    <property type="match status" value="1"/>
</dbReference>
<feature type="region of interest" description="Disordered" evidence="4">
    <location>
        <begin position="236"/>
        <end position="263"/>
    </location>
</feature>
<dbReference type="InterPro" id="IPR046342">
    <property type="entry name" value="CBS_dom_sf"/>
</dbReference>
<dbReference type="PANTHER" id="PTHR13780">
    <property type="entry name" value="AMP-ACTIVATED PROTEIN KINASE, GAMMA REGULATORY SUBUNIT"/>
    <property type="match status" value="1"/>
</dbReference>
<dbReference type="EMBL" id="SDRB02011122">
    <property type="protein sequence ID" value="THG02740.1"/>
    <property type="molecule type" value="Genomic_DNA"/>
</dbReference>
<feature type="domain" description="CBS" evidence="5">
    <location>
        <begin position="677"/>
        <end position="738"/>
    </location>
</feature>
<evidence type="ECO:0000256" key="1">
    <source>
        <dbReference type="ARBA" id="ARBA00022737"/>
    </source>
</evidence>
<accession>A0A4S4DIS6</accession>
<evidence type="ECO:0000259" key="5">
    <source>
        <dbReference type="PROSITE" id="PS51371"/>
    </source>
</evidence>
<dbReference type="STRING" id="542762.A0A4S4DIS6"/>
<keyword evidence="1" id="KW-0677">Repeat</keyword>
<evidence type="ECO:0000256" key="2">
    <source>
        <dbReference type="ARBA" id="ARBA00023122"/>
    </source>
</evidence>
<keyword evidence="2 3" id="KW-0129">CBS domain</keyword>
<dbReference type="InterPro" id="IPR050511">
    <property type="entry name" value="AMPK_gamma/SDS23_families"/>
</dbReference>
<keyword evidence="7" id="KW-1185">Reference proteome</keyword>
<dbReference type="AlphaFoldDB" id="A0A4S4DIS6"/>
<evidence type="ECO:0000313" key="7">
    <source>
        <dbReference type="Proteomes" id="UP000306102"/>
    </source>
</evidence>
<reference evidence="6 7" key="1">
    <citation type="journal article" date="2018" name="Proc. Natl. Acad. Sci. U.S.A.">
        <title>Draft genome sequence of Camellia sinensis var. sinensis provides insights into the evolution of the tea genome and tea quality.</title>
        <authorList>
            <person name="Wei C."/>
            <person name="Yang H."/>
            <person name="Wang S."/>
            <person name="Zhao J."/>
            <person name="Liu C."/>
            <person name="Gao L."/>
            <person name="Xia E."/>
            <person name="Lu Y."/>
            <person name="Tai Y."/>
            <person name="She G."/>
            <person name="Sun J."/>
            <person name="Cao H."/>
            <person name="Tong W."/>
            <person name="Gao Q."/>
            <person name="Li Y."/>
            <person name="Deng W."/>
            <person name="Jiang X."/>
            <person name="Wang W."/>
            <person name="Chen Q."/>
            <person name="Zhang S."/>
            <person name="Li H."/>
            <person name="Wu J."/>
            <person name="Wang P."/>
            <person name="Li P."/>
            <person name="Shi C."/>
            <person name="Zheng F."/>
            <person name="Jian J."/>
            <person name="Huang B."/>
            <person name="Shan D."/>
            <person name="Shi M."/>
            <person name="Fang C."/>
            <person name="Yue Y."/>
            <person name="Li F."/>
            <person name="Li D."/>
            <person name="Wei S."/>
            <person name="Han B."/>
            <person name="Jiang C."/>
            <person name="Yin Y."/>
            <person name="Xia T."/>
            <person name="Zhang Z."/>
            <person name="Bennetzen J.L."/>
            <person name="Zhao S."/>
            <person name="Wan X."/>
        </authorList>
    </citation>
    <scope>NUCLEOTIDE SEQUENCE [LARGE SCALE GENOMIC DNA]</scope>
    <source>
        <strain evidence="7">cv. Shuchazao</strain>
        <tissue evidence="6">Leaf</tissue>
    </source>
</reference>
<dbReference type="CDD" id="cd02205">
    <property type="entry name" value="CBS_pair_SF"/>
    <property type="match status" value="1"/>
</dbReference>
<dbReference type="GO" id="GO:0005737">
    <property type="term" value="C:cytoplasm"/>
    <property type="evidence" value="ECO:0007669"/>
    <property type="project" value="TreeGrafter"/>
</dbReference>
<protein>
    <recommendedName>
        <fullName evidence="5">CBS domain-containing protein</fullName>
    </recommendedName>
</protein>
<dbReference type="GO" id="GO:0005634">
    <property type="term" value="C:nucleus"/>
    <property type="evidence" value="ECO:0007669"/>
    <property type="project" value="TreeGrafter"/>
</dbReference>
<organism evidence="6 7">
    <name type="scientific">Camellia sinensis var. sinensis</name>
    <name type="common">China tea</name>
    <dbReference type="NCBI Taxonomy" id="542762"/>
    <lineage>
        <taxon>Eukaryota</taxon>
        <taxon>Viridiplantae</taxon>
        <taxon>Streptophyta</taxon>
        <taxon>Embryophyta</taxon>
        <taxon>Tracheophyta</taxon>
        <taxon>Spermatophyta</taxon>
        <taxon>Magnoliopsida</taxon>
        <taxon>eudicotyledons</taxon>
        <taxon>Gunneridae</taxon>
        <taxon>Pentapetalae</taxon>
        <taxon>asterids</taxon>
        <taxon>Ericales</taxon>
        <taxon>Theaceae</taxon>
        <taxon>Camellia</taxon>
    </lineage>
</organism>
<sequence>MPLPSLFSPTPFPLYLYSLKLCNDLQSIKRSELSNTGIQNGKFNYGYASSPGKRSTMEDFYETRIDGVDGEIVGLFGVFDVIEGIYTSLQCYSSFRKMRVQKTESNIVLNLSPEDSQNGKFNYGYASSPGKRSTMEDFYETRIDGLDGEIVGLFGVFDDVQTQAMYQLLDSGFIGLIFSCFSEDVHKLGFLELSISWVCAAGFSGLGSFCSVPPNEVVFSDQDVAVREQRAASATAHIPLEDGAVGPDKNSSPTETEFPSEDKVKMGPSVEHQFIPSFNGWSPLHQNNKQDRAASENLSALRAAPDEGIVVSLQLGDNEPPKRRRSDPLTGKNDMASVFLYHVVGDLTVGKPELVEFAETETVEAAIRAIGESMEGGIPVWRKRSPHKSVIENAEMRQQRFVGILNSLDIVAFLARDEFLEDHDKAMKTPVSEVVVPNSSLLKEVDPATRLIDALEMMKQGVRRLLIPKSVVWKGMSKRFSILYNGKWLKNLDASSSFNTNRPSASSTTTIHGKFCCLSREDVIRFLIGCLGALAPLPLSSISFLGAINPNYYSIEASHPAIEAAQKLPHDPSAVAVVETTLDGQNKIIGEISACKLWKCDYLAAAWALANLSAGQFVMGVEDNVSSRSLPDLLVNPGVGDSCLVNGSGSMRLKKFSSRSIGFISTPNPSFGVGRSMYRGRSAPLTCKVTSSLAAVMAQMLSHRATHVWVTEAENEDVLVGVVGYADILAAVTRPPVLLIDHRSSGLEMKTYKECNFAGPKSNFCKTHTFGQRRGTFEQ</sequence>